<evidence type="ECO:0000259" key="3">
    <source>
        <dbReference type="Pfam" id="PF09073"/>
    </source>
</evidence>
<dbReference type="GO" id="GO:0030490">
    <property type="term" value="P:maturation of SSU-rRNA"/>
    <property type="evidence" value="ECO:0007669"/>
    <property type="project" value="TreeGrafter"/>
</dbReference>
<keyword evidence="5" id="KW-1185">Reference proteome</keyword>
<reference evidence="4" key="1">
    <citation type="journal article" date="2020" name="Stud. Mycol.">
        <title>101 Dothideomycetes genomes: a test case for predicting lifestyles and emergence of pathogens.</title>
        <authorList>
            <person name="Haridas S."/>
            <person name="Albert R."/>
            <person name="Binder M."/>
            <person name="Bloem J."/>
            <person name="Labutti K."/>
            <person name="Salamov A."/>
            <person name="Andreopoulos B."/>
            <person name="Baker S."/>
            <person name="Barry K."/>
            <person name="Bills G."/>
            <person name="Bluhm B."/>
            <person name="Cannon C."/>
            <person name="Castanera R."/>
            <person name="Culley D."/>
            <person name="Daum C."/>
            <person name="Ezra D."/>
            <person name="Gonzalez J."/>
            <person name="Henrissat B."/>
            <person name="Kuo A."/>
            <person name="Liang C."/>
            <person name="Lipzen A."/>
            <person name="Lutzoni F."/>
            <person name="Magnuson J."/>
            <person name="Mondo S."/>
            <person name="Nolan M."/>
            <person name="Ohm R."/>
            <person name="Pangilinan J."/>
            <person name="Park H.-J."/>
            <person name="Ramirez L."/>
            <person name="Alfaro M."/>
            <person name="Sun H."/>
            <person name="Tritt A."/>
            <person name="Yoshinaga Y."/>
            <person name="Zwiers L.-H."/>
            <person name="Turgeon B."/>
            <person name="Goodwin S."/>
            <person name="Spatafora J."/>
            <person name="Crous P."/>
            <person name="Grigoriev I."/>
        </authorList>
    </citation>
    <scope>NUCLEOTIDE SEQUENCE</scope>
    <source>
        <strain evidence="4">CBS 480.64</strain>
    </source>
</reference>
<dbReference type="PANTHER" id="PTHR23325:SF1">
    <property type="entry name" value="SERUM RESPONSE FACTOR-BINDING PROTEIN 1"/>
    <property type="match status" value="1"/>
</dbReference>
<dbReference type="GO" id="GO:0005634">
    <property type="term" value="C:nucleus"/>
    <property type="evidence" value="ECO:0007669"/>
    <property type="project" value="TreeGrafter"/>
</dbReference>
<dbReference type="EMBL" id="MU006037">
    <property type="protein sequence ID" value="KAF2857565.1"/>
    <property type="molecule type" value="Genomic_DNA"/>
</dbReference>
<gene>
    <name evidence="4" type="ORF">K470DRAFT_260686</name>
</gene>
<dbReference type="InterPro" id="IPR037393">
    <property type="entry name" value="Bud22/SRFB1"/>
</dbReference>
<evidence type="ECO:0000313" key="5">
    <source>
        <dbReference type="Proteomes" id="UP000799421"/>
    </source>
</evidence>
<dbReference type="OrthoDB" id="3364872at2759"/>
<feature type="compositionally biased region" description="Basic residues" evidence="2">
    <location>
        <begin position="248"/>
        <end position="257"/>
    </location>
</feature>
<organism evidence="4 5">
    <name type="scientific">Piedraia hortae CBS 480.64</name>
    <dbReference type="NCBI Taxonomy" id="1314780"/>
    <lineage>
        <taxon>Eukaryota</taxon>
        <taxon>Fungi</taxon>
        <taxon>Dikarya</taxon>
        <taxon>Ascomycota</taxon>
        <taxon>Pezizomycotina</taxon>
        <taxon>Dothideomycetes</taxon>
        <taxon>Dothideomycetidae</taxon>
        <taxon>Capnodiales</taxon>
        <taxon>Piedraiaceae</taxon>
        <taxon>Piedraia</taxon>
    </lineage>
</organism>
<feature type="region of interest" description="Disordered" evidence="2">
    <location>
        <begin position="1"/>
        <end position="80"/>
    </location>
</feature>
<feature type="compositionally biased region" description="Basic and acidic residues" evidence="2">
    <location>
        <begin position="258"/>
        <end position="316"/>
    </location>
</feature>
<protein>
    <recommendedName>
        <fullName evidence="3">Bud22 domain-containing protein</fullName>
    </recommendedName>
</protein>
<proteinExistence type="predicted"/>
<feature type="region of interest" description="Disordered" evidence="2">
    <location>
        <begin position="209"/>
        <end position="316"/>
    </location>
</feature>
<feature type="compositionally biased region" description="Acidic residues" evidence="2">
    <location>
        <begin position="162"/>
        <end position="173"/>
    </location>
</feature>
<feature type="region of interest" description="Disordered" evidence="2">
    <location>
        <begin position="154"/>
        <end position="189"/>
    </location>
</feature>
<evidence type="ECO:0000256" key="2">
    <source>
        <dbReference type="SAM" id="MobiDB-lite"/>
    </source>
</evidence>
<dbReference type="PANTHER" id="PTHR23325">
    <property type="entry name" value="SERUM RESPONSE FACTOR-BINDING"/>
    <property type="match status" value="1"/>
</dbReference>
<accession>A0A6A7BS28</accession>
<evidence type="ECO:0000256" key="1">
    <source>
        <dbReference type="ARBA" id="ARBA00023054"/>
    </source>
</evidence>
<feature type="domain" description="Bud22" evidence="3">
    <location>
        <begin position="48"/>
        <end position="153"/>
    </location>
</feature>
<evidence type="ECO:0000313" key="4">
    <source>
        <dbReference type="EMBL" id="KAF2857565.1"/>
    </source>
</evidence>
<dbReference type="InterPro" id="IPR015158">
    <property type="entry name" value="Bud22_dom"/>
</dbReference>
<dbReference type="Pfam" id="PF09073">
    <property type="entry name" value="BUD22"/>
    <property type="match status" value="2"/>
</dbReference>
<dbReference type="AlphaFoldDB" id="A0A6A7BS28"/>
<dbReference type="GO" id="GO:0030686">
    <property type="term" value="C:90S preribosome"/>
    <property type="evidence" value="ECO:0007669"/>
    <property type="project" value="TreeGrafter"/>
</dbReference>
<feature type="domain" description="Bud22" evidence="3">
    <location>
        <begin position="164"/>
        <end position="316"/>
    </location>
</feature>
<dbReference type="Proteomes" id="UP000799421">
    <property type="component" value="Unassembled WGS sequence"/>
</dbReference>
<name>A0A6A7BS28_9PEZI</name>
<sequence>MTNMKRKRSSESLSNSSEDGDVSLPSQSSLKQPAKKRVAKTPNLDKPTRNLTKAFKLSKRFERQKLGRRLKNAPSTESERIRSEISALKHLDASLSAKHHLIKSLVRMKLIPEGAHDSLPKLPEGKHLLNVHARLCKSNPVKGELAKITQALDLNKPSAPQLDDDSSEDEDDGGGVHLAPSLSPSSSINTKVNPQTLFLPSLAQGYISGSDSASEVPATAEATVRKNRRGQRARQALWEKKYGSSAKHLQKKQKREKGRKEDGNQQNRHGVERREKKPPAASRDDGGKLHPSWEAKKAAKEKASRVTEFKGTKIVF</sequence>
<keyword evidence="1" id="KW-0175">Coiled coil</keyword>
<feature type="non-terminal residue" evidence="4">
    <location>
        <position position="316"/>
    </location>
</feature>